<evidence type="ECO:0000256" key="2">
    <source>
        <dbReference type="SAM" id="Phobius"/>
    </source>
</evidence>
<proteinExistence type="predicted"/>
<organism evidence="3 4">
    <name type="scientific">Neisseria sicca ATCC 29256</name>
    <dbReference type="NCBI Taxonomy" id="547045"/>
    <lineage>
        <taxon>Bacteria</taxon>
        <taxon>Pseudomonadati</taxon>
        <taxon>Pseudomonadota</taxon>
        <taxon>Betaproteobacteria</taxon>
        <taxon>Neisseriales</taxon>
        <taxon>Neisseriaceae</taxon>
        <taxon>Neisseria</taxon>
    </lineage>
</organism>
<gene>
    <name evidence="3" type="ORF">NEISICOT_00197</name>
</gene>
<dbReference type="EMBL" id="ACKO02000001">
    <property type="protein sequence ID" value="EET46092.1"/>
    <property type="molecule type" value="Genomic_DNA"/>
</dbReference>
<protein>
    <submittedName>
        <fullName evidence="3">Uncharacterized protein</fullName>
    </submittedName>
</protein>
<feature type="transmembrane region" description="Helical" evidence="2">
    <location>
        <begin position="141"/>
        <end position="161"/>
    </location>
</feature>
<keyword evidence="2" id="KW-1133">Transmembrane helix</keyword>
<reference evidence="3" key="1">
    <citation type="submission" date="2009-07" db="EMBL/GenBank/DDBJ databases">
        <authorList>
            <person name="Weinstock G."/>
            <person name="Sodergren E."/>
            <person name="Clifton S."/>
            <person name="Fulton L."/>
            <person name="Fulton B."/>
            <person name="Courtney L."/>
            <person name="Fronick C."/>
            <person name="Harrison M."/>
            <person name="Strong C."/>
            <person name="Farmer C."/>
            <person name="Delahaunty K."/>
            <person name="Markovic C."/>
            <person name="Hall O."/>
            <person name="Minx P."/>
            <person name="Tomlinson C."/>
            <person name="Mitreva M."/>
            <person name="Nelson J."/>
            <person name="Hou S."/>
            <person name="Wollam A."/>
            <person name="Pepin K.H."/>
            <person name="Johnson M."/>
            <person name="Bhonagiri V."/>
            <person name="Nash W.E."/>
            <person name="Warren W."/>
            <person name="Chinwalla A."/>
            <person name="Mardis E.R."/>
            <person name="Wilson R.K."/>
        </authorList>
    </citation>
    <scope>NUCLEOTIDE SEQUENCE [LARGE SCALE GENOMIC DNA]</scope>
    <source>
        <strain evidence="3">ATCC 29256</strain>
    </source>
</reference>
<feature type="region of interest" description="Disordered" evidence="1">
    <location>
        <begin position="215"/>
        <end position="234"/>
    </location>
</feature>
<dbReference type="AlphaFoldDB" id="C6M118"/>
<feature type="compositionally biased region" description="Polar residues" evidence="1">
    <location>
        <begin position="217"/>
        <end position="227"/>
    </location>
</feature>
<dbReference type="Proteomes" id="UP000005365">
    <property type="component" value="Unassembled WGS sequence"/>
</dbReference>
<evidence type="ECO:0000313" key="3">
    <source>
        <dbReference type="EMBL" id="EET46092.1"/>
    </source>
</evidence>
<feature type="transmembrane region" description="Helical" evidence="2">
    <location>
        <begin position="181"/>
        <end position="205"/>
    </location>
</feature>
<keyword evidence="4" id="KW-1185">Reference proteome</keyword>
<feature type="transmembrane region" description="Helical" evidence="2">
    <location>
        <begin position="66"/>
        <end position="89"/>
    </location>
</feature>
<sequence>MPNSKRKEFFKTLRNDFSEYGMQTLLLGLTAVITTLLSRRSSQERFIDILVNHIIPSDEFIPKLNTYILSAIIFFLILTILSTTLPILFNKIIKKEKQSTIINNTDNKTISDENPSKIDKLKKIHIKFGSHLIFKRTASTIANTGSVILLLAFFVTLLYWFPQFFNLNKEEIEEISNKDLVIFWVIASIYFFVSIFLKSISTVFIEEPIKRSKRKSSSQNLPNNKKTTPCEVSGTTPLEDVIRQLKLPNSKKQETIADLITHSFVWVNDEYEVKLKDPENLKIELILVPKQSDTNQPQNSVEKTKNIS</sequence>
<accession>C6M118</accession>
<name>C6M118_NEISI</name>
<evidence type="ECO:0000256" key="1">
    <source>
        <dbReference type="SAM" id="MobiDB-lite"/>
    </source>
</evidence>
<keyword evidence="2" id="KW-0812">Transmembrane</keyword>
<comment type="caution">
    <text evidence="3">The sequence shown here is derived from an EMBL/GenBank/DDBJ whole genome shotgun (WGS) entry which is preliminary data.</text>
</comment>
<keyword evidence="2" id="KW-0472">Membrane</keyword>
<evidence type="ECO:0000313" key="4">
    <source>
        <dbReference type="Proteomes" id="UP000005365"/>
    </source>
</evidence>
<dbReference type="RefSeq" id="WP_003755377.1">
    <property type="nucleotide sequence ID" value="NZ_ACKO02000001.1"/>
</dbReference>